<dbReference type="Gene3D" id="3.40.50.1820">
    <property type="entry name" value="alpha/beta hydrolase"/>
    <property type="match status" value="1"/>
</dbReference>
<dbReference type="PANTHER" id="PTHR48098:SF1">
    <property type="entry name" value="DIACYLGLYCEROL ACYLTRANSFERASE_MYCOLYLTRANSFERASE AG85A"/>
    <property type="match status" value="1"/>
</dbReference>
<keyword evidence="2" id="KW-0378">Hydrolase</keyword>
<proteinExistence type="predicted"/>
<feature type="signal peptide" evidence="1">
    <location>
        <begin position="1"/>
        <end position="22"/>
    </location>
</feature>
<name>A0ABW6R423_9NOCA</name>
<evidence type="ECO:0000313" key="3">
    <source>
        <dbReference type="Proteomes" id="UP001601948"/>
    </source>
</evidence>
<feature type="chain" id="PRO_5046205423" evidence="1">
    <location>
        <begin position="23"/>
        <end position="309"/>
    </location>
</feature>
<dbReference type="GO" id="GO:0016787">
    <property type="term" value="F:hydrolase activity"/>
    <property type="evidence" value="ECO:0007669"/>
    <property type="project" value="UniProtKB-KW"/>
</dbReference>
<gene>
    <name evidence="2" type="ORF">ACFYV7_36105</name>
</gene>
<dbReference type="Pfam" id="PF00756">
    <property type="entry name" value="Esterase"/>
    <property type="match status" value="1"/>
</dbReference>
<dbReference type="InterPro" id="IPR000801">
    <property type="entry name" value="Esterase-like"/>
</dbReference>
<dbReference type="Proteomes" id="UP001601948">
    <property type="component" value="Unassembled WGS sequence"/>
</dbReference>
<dbReference type="EMBL" id="JBIAPI010000013">
    <property type="protein sequence ID" value="MFF3228266.1"/>
    <property type="molecule type" value="Genomic_DNA"/>
</dbReference>
<sequence>MALVSLLVTAVAVTALSAPATAAPDEVRVISETPITRAVTRIDIYSPSMDQVVSNHVIRAADGPAPTLYLLTGIGGGEDGISWWHNTEVRDFFADKNVNVVLPIGGAFSMYTDWHADDPIIGRARWQTYLTRELPAIVDAYLHTTGRNAIAGVSMSGGSAVDLAIQAPHLYQAVAAYSGCPWSADVFGVAMISAQVLRGGGNPVNMWGAPGSDGWRTHDAFARAGTLAGKAIYLSAASGIPGVIDRSGLPMPPVEAIASRCTAAFAGRLAALGVPAVHVDRRTGSHTWGLFETDLRNSWPQLARALGTR</sequence>
<organism evidence="2 3">
    <name type="scientific">Nocardia suismassiliense</name>
    <dbReference type="NCBI Taxonomy" id="2077092"/>
    <lineage>
        <taxon>Bacteria</taxon>
        <taxon>Bacillati</taxon>
        <taxon>Actinomycetota</taxon>
        <taxon>Actinomycetes</taxon>
        <taxon>Mycobacteriales</taxon>
        <taxon>Nocardiaceae</taxon>
        <taxon>Nocardia</taxon>
    </lineage>
</organism>
<dbReference type="InterPro" id="IPR029058">
    <property type="entry name" value="AB_hydrolase_fold"/>
</dbReference>
<dbReference type="InterPro" id="IPR050583">
    <property type="entry name" value="Mycobacterial_A85_antigen"/>
</dbReference>
<dbReference type="RefSeq" id="WP_387724939.1">
    <property type="nucleotide sequence ID" value="NZ_JBIAPI010000013.1"/>
</dbReference>
<keyword evidence="1" id="KW-0732">Signal</keyword>
<protein>
    <submittedName>
        <fullName evidence="2">Alpha/beta hydrolase</fullName>
    </submittedName>
</protein>
<dbReference type="PANTHER" id="PTHR48098">
    <property type="entry name" value="ENTEROCHELIN ESTERASE-RELATED"/>
    <property type="match status" value="1"/>
</dbReference>
<comment type="caution">
    <text evidence="2">The sequence shown here is derived from an EMBL/GenBank/DDBJ whole genome shotgun (WGS) entry which is preliminary data.</text>
</comment>
<evidence type="ECO:0000313" key="2">
    <source>
        <dbReference type="EMBL" id="MFF3228266.1"/>
    </source>
</evidence>
<reference evidence="2 3" key="1">
    <citation type="submission" date="2024-10" db="EMBL/GenBank/DDBJ databases">
        <title>The Natural Products Discovery Center: Release of the First 8490 Sequenced Strains for Exploring Actinobacteria Biosynthetic Diversity.</title>
        <authorList>
            <person name="Kalkreuter E."/>
            <person name="Kautsar S.A."/>
            <person name="Yang D."/>
            <person name="Bader C.D."/>
            <person name="Teijaro C.N."/>
            <person name="Fluegel L."/>
            <person name="Davis C.M."/>
            <person name="Simpson J.R."/>
            <person name="Lauterbach L."/>
            <person name="Steele A.D."/>
            <person name="Gui C."/>
            <person name="Meng S."/>
            <person name="Li G."/>
            <person name="Viehrig K."/>
            <person name="Ye F."/>
            <person name="Su P."/>
            <person name="Kiefer A.F."/>
            <person name="Nichols A."/>
            <person name="Cepeda A.J."/>
            <person name="Yan W."/>
            <person name="Fan B."/>
            <person name="Jiang Y."/>
            <person name="Adhikari A."/>
            <person name="Zheng C.-J."/>
            <person name="Schuster L."/>
            <person name="Cowan T.M."/>
            <person name="Smanski M.J."/>
            <person name="Chevrette M.G."/>
            <person name="De Carvalho L.P.S."/>
            <person name="Shen B."/>
        </authorList>
    </citation>
    <scope>NUCLEOTIDE SEQUENCE [LARGE SCALE GENOMIC DNA]</scope>
    <source>
        <strain evidence="2 3">NPDC003040</strain>
    </source>
</reference>
<evidence type="ECO:0000256" key="1">
    <source>
        <dbReference type="SAM" id="SignalP"/>
    </source>
</evidence>
<accession>A0ABW6R423</accession>
<dbReference type="SUPFAM" id="SSF53474">
    <property type="entry name" value="alpha/beta-Hydrolases"/>
    <property type="match status" value="1"/>
</dbReference>
<keyword evidence="3" id="KW-1185">Reference proteome</keyword>